<dbReference type="SUPFAM" id="SSF48371">
    <property type="entry name" value="ARM repeat"/>
    <property type="match status" value="1"/>
</dbReference>
<keyword evidence="3" id="KW-0963">Cytoplasm</keyword>
<dbReference type="InterPro" id="IPR011989">
    <property type="entry name" value="ARM-like"/>
</dbReference>
<dbReference type="Pfam" id="PF08167">
    <property type="entry name" value="RIX1"/>
    <property type="match status" value="1"/>
</dbReference>
<dbReference type="PANTHER" id="PTHR10527">
    <property type="entry name" value="IMPORTIN BETA"/>
    <property type="match status" value="1"/>
</dbReference>
<protein>
    <submittedName>
        <fullName evidence="7">Transportin2-like protein</fullName>
    </submittedName>
</protein>
<keyword evidence="8" id="KW-1185">Reference proteome</keyword>
<comment type="subcellular location">
    <subcellularLocation>
        <location evidence="1">Cytoplasm</location>
    </subcellularLocation>
</comment>
<evidence type="ECO:0000256" key="2">
    <source>
        <dbReference type="ARBA" id="ARBA00022448"/>
    </source>
</evidence>
<evidence type="ECO:0000256" key="3">
    <source>
        <dbReference type="ARBA" id="ARBA00022490"/>
    </source>
</evidence>
<keyword evidence="2" id="KW-0813">Transport</keyword>
<evidence type="ECO:0000256" key="5">
    <source>
        <dbReference type="ARBA" id="ARBA00022927"/>
    </source>
</evidence>
<gene>
    <name evidence="7" type="ORF">ABB37_03650</name>
</gene>
<accession>A0A0N0DW92</accession>
<dbReference type="GO" id="GO:0005737">
    <property type="term" value="C:cytoplasm"/>
    <property type="evidence" value="ECO:0007669"/>
    <property type="project" value="UniProtKB-SubCell"/>
</dbReference>
<dbReference type="AlphaFoldDB" id="A0A0N0DW92"/>
<dbReference type="GeneID" id="26903941"/>
<comment type="caution">
    <text evidence="7">The sequence shown here is derived from an EMBL/GenBank/DDBJ whole genome shotgun (WGS) entry which is preliminary data.</text>
</comment>
<keyword evidence="5" id="KW-0653">Protein transport</keyword>
<dbReference type="InterPro" id="IPR040122">
    <property type="entry name" value="Importin_beta"/>
</dbReference>
<dbReference type="InterPro" id="IPR012583">
    <property type="entry name" value="RIX1_N"/>
</dbReference>
<evidence type="ECO:0000313" key="7">
    <source>
        <dbReference type="EMBL" id="KPA81231.1"/>
    </source>
</evidence>
<dbReference type="EMBL" id="LGTL01000006">
    <property type="protein sequence ID" value="KPA81231.1"/>
    <property type="molecule type" value="Genomic_DNA"/>
</dbReference>
<dbReference type="GO" id="GO:0006606">
    <property type="term" value="P:protein import into nucleus"/>
    <property type="evidence" value="ECO:0007669"/>
    <property type="project" value="InterPro"/>
</dbReference>
<evidence type="ECO:0000256" key="4">
    <source>
        <dbReference type="ARBA" id="ARBA00022737"/>
    </source>
</evidence>
<dbReference type="OrthoDB" id="951172at2759"/>
<name>A0A0N0DW92_LEPPY</name>
<dbReference type="VEuPathDB" id="TriTrypDB:LpyrH10_06_0200"/>
<feature type="domain" description="Pre-rRNA-processing protein RIX1 N-terminal" evidence="6">
    <location>
        <begin position="400"/>
        <end position="499"/>
    </location>
</feature>
<organism evidence="7 8">
    <name type="scientific">Leptomonas pyrrhocoris</name>
    <name type="common">Firebug parasite</name>
    <dbReference type="NCBI Taxonomy" id="157538"/>
    <lineage>
        <taxon>Eukaryota</taxon>
        <taxon>Discoba</taxon>
        <taxon>Euglenozoa</taxon>
        <taxon>Kinetoplastea</taxon>
        <taxon>Metakinetoplastina</taxon>
        <taxon>Trypanosomatida</taxon>
        <taxon>Trypanosomatidae</taxon>
        <taxon>Leishmaniinae</taxon>
        <taxon>Leptomonas</taxon>
    </lineage>
</organism>
<dbReference type="InterPro" id="IPR016024">
    <property type="entry name" value="ARM-type_fold"/>
</dbReference>
<dbReference type="RefSeq" id="XP_015659670.1">
    <property type="nucleotide sequence ID" value="XM_015801050.1"/>
</dbReference>
<keyword evidence="4" id="KW-0677">Repeat</keyword>
<dbReference type="FunFam" id="1.25.10.10:FF:002073">
    <property type="entry name" value="Transportin2-like protein"/>
    <property type="match status" value="1"/>
</dbReference>
<sequence>MYTPTRDDLVSVIKLLHNNGVEVSNSKAAYAELKQYETNPSFCVLLSVVFGADVNPVADLALPVDWGQYRQLAGITLKNNLAAARHALGEDAVKEAARHGLQTLKNPPDARLSRTAAQIVVKVIALTSFEWWTSSGLGDLPSILLNELLPADDLKTLSALYCLQYLMEDLPKKIGASSEHIIVKVSQLVLASNTPLATRKAGFRMCFNIYEQASLLDWNVDTFSPLQEGLSKASYFFANVCTSLLESSCGGDSAFMILVLRSCVFLLDYFDYFSQITPQDNQRYVTFWINNSVQIICNSQNGGDGNHELIAAAIDVISTVVDLYDRNGGETVLRFLVADIPSLIPTLVPALVQHSLLSSEEITNIMDSDDYRIRDTTAVSFTVKGGTKDISQDDMLDDDAAAMTLRSSALKCVDVLSSFSSDATFKSLIARIQALWNSNDWRAREAGIVLIGTIANGCAFELRGVLQSLVSQLIEFIKNPSEHVCVVSIAEWSLSRLSDGIVASFPDAMNTVIPLLSSRLQSTSKRVQITTVSALNTIHSALGNYGQLELLRPHLSGLLESICSCLPVYSTNNLAVLVDLLGKLILFLDDAAAAERLSGVLQAERQNRAAQFEKSYIALYVSGEPNVLLNKDIFSLDRATIAFLAAHPNNELATLNLTTWNGVLGDIMSRNVTDDADLIFNTLLICGAYITSVSTSALAQWVKTTSWALPTTAMHFLNGTEVYEIKAAAVTLLSALIQVLGPDALPPGAHDTLLNKAAQELGEAEDPQWKEISVRLITLITSKYPGELSTAARGALGAANGALRSDVFGESAHYFGRMAFDLCYVLDTLPGFVAYLRIDTIAQLMAATENSQEKSDATIHLFRALVQTPPEVFRNYLPAVIKVVYSWQQAASNYPETRETIQLFFRRANEVCPDLLQSILQSLPGTFGNMIVSFYQ</sequence>
<reference evidence="7 8" key="1">
    <citation type="submission" date="2015-07" db="EMBL/GenBank/DDBJ databases">
        <title>High-quality genome of monoxenous trypanosomatid Leptomonas pyrrhocoris.</title>
        <authorList>
            <person name="Flegontov P."/>
            <person name="Butenko A."/>
            <person name="Firsov S."/>
            <person name="Vlcek C."/>
            <person name="Logacheva M.D."/>
            <person name="Field M."/>
            <person name="Filatov D."/>
            <person name="Flegontova O."/>
            <person name="Gerasimov E."/>
            <person name="Jackson A.P."/>
            <person name="Kelly S."/>
            <person name="Opperdoes F."/>
            <person name="O'Reilly A."/>
            <person name="Votypka J."/>
            <person name="Yurchenko V."/>
            <person name="Lukes J."/>
        </authorList>
    </citation>
    <scope>NUCLEOTIDE SEQUENCE [LARGE SCALE GENOMIC DNA]</scope>
    <source>
        <strain evidence="7">H10</strain>
    </source>
</reference>
<evidence type="ECO:0000259" key="6">
    <source>
        <dbReference type="Pfam" id="PF08167"/>
    </source>
</evidence>
<dbReference type="OMA" id="AMYIREE"/>
<evidence type="ECO:0000313" key="8">
    <source>
        <dbReference type="Proteomes" id="UP000037923"/>
    </source>
</evidence>
<dbReference type="Proteomes" id="UP000037923">
    <property type="component" value="Unassembled WGS sequence"/>
</dbReference>
<proteinExistence type="predicted"/>
<dbReference type="Gene3D" id="1.25.10.10">
    <property type="entry name" value="Leucine-rich Repeat Variant"/>
    <property type="match status" value="1"/>
</dbReference>
<evidence type="ECO:0000256" key="1">
    <source>
        <dbReference type="ARBA" id="ARBA00004496"/>
    </source>
</evidence>